<evidence type="ECO:0000256" key="5">
    <source>
        <dbReference type="ARBA" id="ARBA00022692"/>
    </source>
</evidence>
<feature type="region of interest" description="Disordered" evidence="14">
    <location>
        <begin position="1"/>
        <end position="288"/>
    </location>
</feature>
<evidence type="ECO:0000256" key="12">
    <source>
        <dbReference type="ARBA" id="ARBA00023303"/>
    </source>
</evidence>
<organism evidence="16 17">
    <name type="scientific">Plectus sambesii</name>
    <dbReference type="NCBI Taxonomy" id="2011161"/>
    <lineage>
        <taxon>Eukaryota</taxon>
        <taxon>Metazoa</taxon>
        <taxon>Ecdysozoa</taxon>
        <taxon>Nematoda</taxon>
        <taxon>Chromadorea</taxon>
        <taxon>Plectida</taxon>
        <taxon>Plectina</taxon>
        <taxon>Plectoidea</taxon>
        <taxon>Plectidae</taxon>
        <taxon>Plectus</taxon>
    </lineage>
</organism>
<keyword evidence="10" id="KW-0325">Glycoprotein</keyword>
<dbReference type="PRINTS" id="PR01078">
    <property type="entry name" value="AMINACHANNEL"/>
</dbReference>
<keyword evidence="6 15" id="KW-1133">Transmembrane helix</keyword>
<keyword evidence="5 13" id="KW-0812">Transmembrane</keyword>
<dbReference type="InterPro" id="IPR020903">
    <property type="entry name" value="ENaC_CS"/>
</dbReference>
<dbReference type="AlphaFoldDB" id="A0A914VGT4"/>
<feature type="compositionally biased region" description="Low complexity" evidence="14">
    <location>
        <begin position="270"/>
        <end position="288"/>
    </location>
</feature>
<evidence type="ECO:0000313" key="17">
    <source>
        <dbReference type="WBParaSite" id="PSAMB.scaffold194size67021.g3344.t1"/>
    </source>
</evidence>
<evidence type="ECO:0000256" key="7">
    <source>
        <dbReference type="ARBA" id="ARBA00023053"/>
    </source>
</evidence>
<proteinExistence type="inferred from homology"/>
<keyword evidence="3 13" id="KW-0813">Transport</keyword>
<dbReference type="PROSITE" id="PS01206">
    <property type="entry name" value="ASC"/>
    <property type="match status" value="1"/>
</dbReference>
<evidence type="ECO:0000256" key="6">
    <source>
        <dbReference type="ARBA" id="ARBA00022989"/>
    </source>
</evidence>
<evidence type="ECO:0000256" key="14">
    <source>
        <dbReference type="SAM" id="MobiDB-lite"/>
    </source>
</evidence>
<keyword evidence="9 15" id="KW-0472">Membrane</keyword>
<evidence type="ECO:0000313" key="16">
    <source>
        <dbReference type="Proteomes" id="UP000887566"/>
    </source>
</evidence>
<dbReference type="PANTHER" id="PTHR11690:SF248">
    <property type="entry name" value="PICKPOCKET 17, ISOFORM A"/>
    <property type="match status" value="1"/>
</dbReference>
<dbReference type="PANTHER" id="PTHR11690">
    <property type="entry name" value="AMILORIDE-SENSITIVE SODIUM CHANNEL-RELATED"/>
    <property type="match status" value="1"/>
</dbReference>
<dbReference type="WBParaSite" id="PSAMB.scaffold194size67021.g3344.t1">
    <property type="protein sequence ID" value="PSAMB.scaffold194size67021.g3344.t1"/>
    <property type="gene ID" value="PSAMB.scaffold194size67021.g3344"/>
</dbReference>
<evidence type="ECO:0000256" key="10">
    <source>
        <dbReference type="ARBA" id="ARBA00023180"/>
    </source>
</evidence>
<dbReference type="GO" id="GO:0005886">
    <property type="term" value="C:plasma membrane"/>
    <property type="evidence" value="ECO:0007669"/>
    <property type="project" value="TreeGrafter"/>
</dbReference>
<comment type="subcellular location">
    <subcellularLocation>
        <location evidence="1">Membrane</location>
        <topology evidence="1">Multi-pass membrane protein</topology>
    </subcellularLocation>
</comment>
<feature type="compositionally biased region" description="Low complexity" evidence="14">
    <location>
        <begin position="246"/>
        <end position="263"/>
    </location>
</feature>
<sequence>MSSISTLSTVGASEAVTSTIDSSTTTSNPPSATSSTVATSDITSTNPASATSEPTSSSTNAPESSTNGGGTTQTHSTTTETGSQTSSSSETAFTTPSPTETGSSTILSTSSSATIPASDSTVSSSVATSSTEYVSSISTSPSTTAPGAESTITDTTEQSVSSSASSVQSSSNSSPVSPTETTSRNDQSSTAAGGSTTTSSQAVSNTSQSASLTTTISSVPSSTESETLAQSTSTVPDSETSSGSPTTTANTDGSGTSSTTTSDQEASTASQNSSTGTTFQSSSSSSTATGAISSTIASASSPLLTSSTATVTSPSTLQTDTQSYSQSSTPIASSSSSLASLTQGSTTSGGLDLTTVAQTSKTFSTNGPASTVASTPTSTTDASCKWLDDSYSGAAYTYELCKNLTAIICFESCGAASTNLAEGPICINVSTSTDRSDVVQYYYNCFQNLLCPTPSSGNAQDRSVYTDCLKSSTDACPEYTEEKYHIASFCDYVNSRRTTTASVQSTTSQVVGITDPSSTVVSTSTITGVGGGASSLTNGMTQSTPAMTTNQTATGVGEAITTSINTPSESGTPQPVTVTPTGAHPSTTASSIAGSSSTLSATSANTPQTTVKQMTSFQTTAPSGASSSTSTSSVRPSVTSTVSPQSSGGTNGPTDTSVQPAATTTTSSNTVAGTPATTSTFTTTESAASTTTTNAEADQSTSTTAATTTVLPRPTLPYNFNISDLTPEQIEQLKNISNQYGLNETDNELTVNGKVQQALHEIAAGMTPEELKAAGYSLKELLQSCAIDSQPCNYDTDFGNLFDPDYGNCYVFNYQAKYKSTKAGIEKGLRMVVMSNISEYMFSSASAGIKVVVHSQSQDPFPNTEGYSAGVGRQASFTIKQRKVHRLDAPYGDCETKQEVEDSNQAFYYSGDYSIEACLRSCFQRKVVAACQCFDPRFPYTGADSTICSTGNAVQSNCYNDFITKNGDYNNVENCSCHAACDEESFDAVVTVAKWPQSPFFYGISCTSAIEKQWNKTCPELYSDNAVLVEVYYSRLGFESLKEEPVMKRDNFFYNLAGTAGLWLGVSFCTLAEFILVFSQALVWLTTKNKEIPDVPSARHYEKESANTPGSVQLARRAASVRMTNQLIYTDGEDVMRRASRISKAELAAQTYVIPRVASRSIDGTILYNLE</sequence>
<feature type="compositionally biased region" description="Low complexity" evidence="14">
    <location>
        <begin position="618"/>
        <end position="648"/>
    </location>
</feature>
<dbReference type="GO" id="GO:0015280">
    <property type="term" value="F:ligand-gated sodium channel activity"/>
    <property type="evidence" value="ECO:0007669"/>
    <property type="project" value="TreeGrafter"/>
</dbReference>
<feature type="compositionally biased region" description="Low complexity" evidence="14">
    <location>
        <begin position="572"/>
        <end position="604"/>
    </location>
</feature>
<dbReference type="Pfam" id="PF00858">
    <property type="entry name" value="ASC"/>
    <property type="match status" value="1"/>
</dbReference>
<comment type="similarity">
    <text evidence="2 13">Belongs to the amiloride-sensitive sodium channel (TC 1.A.6) family.</text>
</comment>
<keyword evidence="11 13" id="KW-0739">Sodium transport</keyword>
<reference evidence="17" key="1">
    <citation type="submission" date="2022-11" db="UniProtKB">
        <authorList>
            <consortium name="WormBaseParasite"/>
        </authorList>
    </citation>
    <scope>IDENTIFICATION</scope>
</reference>
<evidence type="ECO:0000256" key="13">
    <source>
        <dbReference type="RuleBase" id="RU000679"/>
    </source>
</evidence>
<accession>A0A914VGT4</accession>
<keyword evidence="8 13" id="KW-0406">Ion transport</keyword>
<evidence type="ECO:0000256" key="9">
    <source>
        <dbReference type="ARBA" id="ARBA00023136"/>
    </source>
</evidence>
<evidence type="ECO:0000256" key="8">
    <source>
        <dbReference type="ARBA" id="ARBA00023065"/>
    </source>
</evidence>
<feature type="compositionally biased region" description="Low complexity" evidence="14">
    <location>
        <begin position="16"/>
        <end position="200"/>
    </location>
</feature>
<feature type="compositionally biased region" description="Polar residues" evidence="14">
    <location>
        <begin position="1"/>
        <end position="11"/>
    </location>
</feature>
<feature type="region of interest" description="Disordered" evidence="14">
    <location>
        <begin position="562"/>
        <end position="714"/>
    </location>
</feature>
<keyword evidence="4 13" id="KW-0894">Sodium channel</keyword>
<keyword evidence="16" id="KW-1185">Reference proteome</keyword>
<dbReference type="Proteomes" id="UP000887566">
    <property type="component" value="Unplaced"/>
</dbReference>
<feature type="compositionally biased region" description="Polar residues" evidence="14">
    <location>
        <begin position="605"/>
        <end position="617"/>
    </location>
</feature>
<dbReference type="Gene3D" id="2.60.470.10">
    <property type="entry name" value="Acid-sensing ion channels like domains"/>
    <property type="match status" value="1"/>
</dbReference>
<evidence type="ECO:0000256" key="1">
    <source>
        <dbReference type="ARBA" id="ARBA00004141"/>
    </source>
</evidence>
<feature type="transmembrane region" description="Helical" evidence="15">
    <location>
        <begin position="1052"/>
        <end position="1078"/>
    </location>
</feature>
<evidence type="ECO:0000256" key="2">
    <source>
        <dbReference type="ARBA" id="ARBA00007193"/>
    </source>
</evidence>
<feature type="compositionally biased region" description="Polar residues" evidence="14">
    <location>
        <begin position="201"/>
        <end position="245"/>
    </location>
</feature>
<name>A0A914VGT4_9BILA</name>
<dbReference type="InterPro" id="IPR001873">
    <property type="entry name" value="ENaC"/>
</dbReference>
<evidence type="ECO:0000256" key="3">
    <source>
        <dbReference type="ARBA" id="ARBA00022448"/>
    </source>
</evidence>
<protein>
    <submittedName>
        <fullName evidence="17">Uncharacterized protein</fullName>
    </submittedName>
</protein>
<dbReference type="Gene3D" id="1.10.287.770">
    <property type="entry name" value="YojJ-like"/>
    <property type="match status" value="1"/>
</dbReference>
<feature type="region of interest" description="Disordered" evidence="14">
    <location>
        <begin position="303"/>
        <end position="346"/>
    </location>
</feature>
<feature type="compositionally biased region" description="Low complexity" evidence="14">
    <location>
        <begin position="661"/>
        <end position="709"/>
    </location>
</feature>
<evidence type="ECO:0000256" key="11">
    <source>
        <dbReference type="ARBA" id="ARBA00023201"/>
    </source>
</evidence>
<keyword evidence="12 13" id="KW-0407">Ion channel</keyword>
<evidence type="ECO:0000256" key="4">
    <source>
        <dbReference type="ARBA" id="ARBA00022461"/>
    </source>
</evidence>
<feature type="compositionally biased region" description="Polar residues" evidence="14">
    <location>
        <begin position="562"/>
        <end position="571"/>
    </location>
</feature>
<evidence type="ECO:0000256" key="15">
    <source>
        <dbReference type="SAM" id="Phobius"/>
    </source>
</evidence>
<keyword evidence="7" id="KW-0915">Sodium</keyword>